<feature type="domain" description="Major facilitator superfamily (MFS) profile" evidence="6">
    <location>
        <begin position="95"/>
        <end position="525"/>
    </location>
</feature>
<evidence type="ECO:0000256" key="5">
    <source>
        <dbReference type="SAM" id="Phobius"/>
    </source>
</evidence>
<dbReference type="PROSITE" id="PS50850">
    <property type="entry name" value="MFS"/>
    <property type="match status" value="1"/>
</dbReference>
<evidence type="ECO:0000256" key="1">
    <source>
        <dbReference type="ARBA" id="ARBA00004141"/>
    </source>
</evidence>
<dbReference type="Gene3D" id="1.20.1250.20">
    <property type="entry name" value="MFS general substrate transporter like domains"/>
    <property type="match status" value="2"/>
</dbReference>
<feature type="transmembrane region" description="Helical" evidence="5">
    <location>
        <begin position="149"/>
        <end position="168"/>
    </location>
</feature>
<dbReference type="GO" id="GO:0022857">
    <property type="term" value="F:transmembrane transporter activity"/>
    <property type="evidence" value="ECO:0007669"/>
    <property type="project" value="InterPro"/>
</dbReference>
<dbReference type="Pfam" id="PF07690">
    <property type="entry name" value="MFS_1"/>
    <property type="match status" value="1"/>
</dbReference>
<accession>A0A9J2PYF9</accession>
<evidence type="ECO:0000313" key="7">
    <source>
        <dbReference type="Proteomes" id="UP000036681"/>
    </source>
</evidence>
<evidence type="ECO:0000256" key="3">
    <source>
        <dbReference type="ARBA" id="ARBA00022989"/>
    </source>
</evidence>
<name>A0A9J2PYF9_ASCLU</name>
<dbReference type="PANTHER" id="PTHR43184">
    <property type="entry name" value="MAJOR FACILITATOR SUPERFAMILY TRANSPORTER 16, ISOFORM B"/>
    <property type="match status" value="1"/>
</dbReference>
<sequence length="547" mass="60701">MFFFVNLILFNYEMTLNGRLYGLEWRRELIVDVVGCSDIVRFRNESVDCDYYLCKISFNTPDRSNLYLSYYYDAQCILQHTPITKAMHQRKRVLVFLVTFFSYALFHASRKTLSGVKASLIADWTHNSSMNGSHFYDAFIPTVAEAETFLGLLDALFMAAYAVSLFYWGWLGDRLNPRNVVVFGMVSSAAALVSFGSLPKWLHFYSAPYYLLTYVIFGLLQACGWPNEVAIMGNWFGGDNRGFVMGLWAACQPVGNIMGSLLIALVLPFGYEYTFAFNSSLMVLGALIVALAIEESPRRESYQRIDEETPSEAVDMPTDGTPIGMLEALLLPNVIPYCLCNMCLKFVNYAFFFWLPFYLTGKYGWTERDANALSIWYDIGGIIGSVAGGLISDRLGCRSPVIVTMLFASLAALFSYAGIGGAHILNALVMTVVGITVSGPYNLIVGTICVDLGTQPVLSSNAQAMATVSGIIDGTGSAGSAIGQFVVPVIENQFGWNCVFYLFIVMNSMALLCLVRRCYIDVTDLWRRGHSPEEIEREPLLSSNAAV</sequence>
<dbReference type="AlphaFoldDB" id="A0A9J2PYF9"/>
<keyword evidence="7" id="KW-1185">Reference proteome</keyword>
<dbReference type="Proteomes" id="UP000036681">
    <property type="component" value="Unplaced"/>
</dbReference>
<evidence type="ECO:0000256" key="4">
    <source>
        <dbReference type="ARBA" id="ARBA00023136"/>
    </source>
</evidence>
<feature type="transmembrane region" description="Helical" evidence="5">
    <location>
        <begin position="494"/>
        <end position="515"/>
    </location>
</feature>
<feature type="transmembrane region" description="Helical" evidence="5">
    <location>
        <begin position="93"/>
        <end position="109"/>
    </location>
</feature>
<feature type="transmembrane region" description="Helical" evidence="5">
    <location>
        <begin position="180"/>
        <end position="198"/>
    </location>
</feature>
<dbReference type="InterPro" id="IPR020846">
    <property type="entry name" value="MFS_dom"/>
</dbReference>
<feature type="transmembrane region" description="Helical" evidence="5">
    <location>
        <begin position="273"/>
        <end position="293"/>
    </location>
</feature>
<dbReference type="GO" id="GO:0005789">
    <property type="term" value="C:endoplasmic reticulum membrane"/>
    <property type="evidence" value="ECO:0007669"/>
    <property type="project" value="TreeGrafter"/>
</dbReference>
<proteinExistence type="predicted"/>
<feature type="transmembrane region" description="Helical" evidence="5">
    <location>
        <begin position="210"/>
        <end position="231"/>
    </location>
</feature>
<protein>
    <submittedName>
        <fullName evidence="8">Major facilitator superfamily (MFS) profile domain-containing protein</fullName>
    </submittedName>
</protein>
<comment type="subcellular location">
    <subcellularLocation>
        <location evidence="1">Membrane</location>
        <topology evidence="1">Multi-pass membrane protein</topology>
    </subcellularLocation>
</comment>
<feature type="transmembrane region" description="Helical" evidence="5">
    <location>
        <begin position="334"/>
        <end position="355"/>
    </location>
</feature>
<keyword evidence="4 5" id="KW-0472">Membrane</keyword>
<feature type="transmembrane region" description="Helical" evidence="5">
    <location>
        <begin position="375"/>
        <end position="391"/>
    </location>
</feature>
<dbReference type="PANTHER" id="PTHR43184:SF2">
    <property type="entry name" value="MAJOR FACILITATOR SUPERFAMILY (MFS) PROFILE DOMAIN-CONTAINING PROTEIN"/>
    <property type="match status" value="1"/>
</dbReference>
<organism evidence="7 8">
    <name type="scientific">Ascaris lumbricoides</name>
    <name type="common">Giant roundworm</name>
    <dbReference type="NCBI Taxonomy" id="6252"/>
    <lineage>
        <taxon>Eukaryota</taxon>
        <taxon>Metazoa</taxon>
        <taxon>Ecdysozoa</taxon>
        <taxon>Nematoda</taxon>
        <taxon>Chromadorea</taxon>
        <taxon>Rhabditida</taxon>
        <taxon>Spirurina</taxon>
        <taxon>Ascaridomorpha</taxon>
        <taxon>Ascaridoidea</taxon>
        <taxon>Ascarididae</taxon>
        <taxon>Ascaris</taxon>
    </lineage>
</organism>
<evidence type="ECO:0000259" key="6">
    <source>
        <dbReference type="PROSITE" id="PS50850"/>
    </source>
</evidence>
<keyword evidence="2 5" id="KW-0812">Transmembrane</keyword>
<feature type="transmembrane region" description="Helical" evidence="5">
    <location>
        <begin position="403"/>
        <end position="425"/>
    </location>
</feature>
<dbReference type="WBParaSite" id="ALUE_0001466601-mRNA-1">
    <property type="protein sequence ID" value="ALUE_0001466601-mRNA-1"/>
    <property type="gene ID" value="ALUE_0001466601"/>
</dbReference>
<dbReference type="InterPro" id="IPR011701">
    <property type="entry name" value="MFS"/>
</dbReference>
<dbReference type="SUPFAM" id="SSF103473">
    <property type="entry name" value="MFS general substrate transporter"/>
    <property type="match status" value="1"/>
</dbReference>
<reference evidence="8" key="1">
    <citation type="submission" date="2023-03" db="UniProtKB">
        <authorList>
            <consortium name="WormBaseParasite"/>
        </authorList>
    </citation>
    <scope>IDENTIFICATION</scope>
</reference>
<feature type="transmembrane region" description="Helical" evidence="5">
    <location>
        <begin position="243"/>
        <end position="267"/>
    </location>
</feature>
<evidence type="ECO:0000256" key="2">
    <source>
        <dbReference type="ARBA" id="ARBA00022692"/>
    </source>
</evidence>
<evidence type="ECO:0000313" key="8">
    <source>
        <dbReference type="WBParaSite" id="ALUE_0001466601-mRNA-1"/>
    </source>
</evidence>
<dbReference type="InterPro" id="IPR036259">
    <property type="entry name" value="MFS_trans_sf"/>
</dbReference>
<keyword evidence="3 5" id="KW-1133">Transmembrane helix</keyword>